<evidence type="ECO:0000256" key="2">
    <source>
        <dbReference type="SAM" id="MobiDB-lite"/>
    </source>
</evidence>
<evidence type="ECO:0000256" key="3">
    <source>
        <dbReference type="SAM" id="SignalP"/>
    </source>
</evidence>
<feature type="compositionally biased region" description="Polar residues" evidence="2">
    <location>
        <begin position="2791"/>
        <end position="2800"/>
    </location>
</feature>
<dbReference type="PANTHER" id="PTHR46145">
    <property type="entry name" value="HEPARANASE"/>
    <property type="match status" value="1"/>
</dbReference>
<keyword evidence="3" id="KW-0732">Signal</keyword>
<dbReference type="Proteomes" id="UP000502823">
    <property type="component" value="Unassembled WGS sequence"/>
</dbReference>
<sequence length="2864" mass="323143">MRDVEVWWPAVVACMMMGVANIVMAAPQPVEEADVTINPAKLFQIVDEQFLSLTIDPAMLLFGKEFSSGRMRILNMARGLTPAYLRLGGPECNDYHFLRSHVSGAQHENYTITEVHWVDINHFAQEAGLKLVACLNILQRDDGVWDSTNSLELIAFSDEMGYNVTWELGYEIQEIETNVSAAQYGRDVARLRNILDTFPRYQHSLLLGPDITRFKKQEDIDFLKNYFNEGGSALNAITWHPKFTHQDNNSVVKSENVVLVMDQLMHDREVLNTVLGVAATKKPLWIGDRQSESSQGWFLDALKWADKLGVAAQMGVQVIMRQPDLYGLFEPTPDYWVSLLHKALLGRIVLDVKQSHSNTHIHMYCHCTNHHTAGLFGEAVSYKRGAITCFGVSHLSTKVKITLKLGSTAKWNDEVHQYLLTSAGNGQKSRETLMNGQPLNILDEGTLPVLSPDIYHTGQNLAVTLPPTSIGFWVLTGVQAEACVAAPFDSTSEASNNTMYHNIISTKSRQHHNLSHSDQEADSHVTTESREYEFNDAINQYNIFSSKIIEDTRSETDKGDCGCNNTKIIAESDVNVKSKSIRTNRDERERTAQGRYKRYTSDSGKYLIRGLQQEYLQGNNGLTIKNLLGRRNREDRFQKIPRITTHASNIHSLLHEPYHHVRSEDLSEGLSGISLDKLKVNSFTNSDTYIQQGGKSSDKHNNDYDYVDKDENDYEEDENVPSETAYYYGPTHYFEVFHKPGSAANEKFAGYRGELSEAESIALIKPHNQEWEQRFKNDNDYMAIQEQGLTAQGNHKAKSVTTRMPNTYSTETNKQDSSGEVENFEAERRVRGKYKTGIKKDTNNRRNAEKRNHENDYPDLSSLIAQLKKDATTALGALNNKYNKNADAPAEEVEITRSNHTIKETATKDHNKNIPSIAEEYYQEGYRTRRLGKRNFQLTNQRNDRKITKHESNENSDERKNNESLNNTEIYSSPYGNTGLSNKRTSKISHEVTHDNSTEKTSSDTRQNHHKQDSKTSIIQKSFQRTAKDSYEDDESESRASKLSAQHNVKWKVHNQRTDNKPENSENGEYNIINDWYAQINPTKVSEADSEERIVKTYSRKIKHNNRQNIGKSKDANKLRESVSAMKGQNSTVSINPSYIMTPSRGKLSNPYGIESARGGTVTQKLIPMGQQSQEESDVKYKKHSSRKEVTSDESKEMTETDDKQEEAMARKMKANKSRHTNQVTISMPTSKKEARHRMRRDVPSQLPILETSKENRHRWTENATAHEKDRESETISNSTNAELQLESQNIKENNQPHTTHKTAPVAAIIKSYEDLQLDQSTKSSEEIHADHTTQKYSSLIVPKESSGNEYEKYRKLTKEGSANSQQKAGNTLMDMNHHEEYKDAGTNQTYWKLQGDASVEYFMDPEQSRSEGNIKREIGSSLKVEPNTDININDTMIVHTVEGGTQHQHDSVLKTGSTVQEGKWQSAMDISTGETVPPVLMDRNSELEHGTTQKSMMVNNDEGTRDVEKVKNTHRNQDGALIAKMYQENLESAGGVIRLPKATETHINLQHGPGNVTNGGINYNELISNKEKYKHTKNRLKTDEKTGWTGVWNMGIPVKMAEVVPVHKSSILSGKEKTSKLEHKVAKISHGLPSSFTLGKSNKGVTVSETGASMLNKRHHKIRRNQNQTEDTWLHLSEGQYAEEENLRVEDKHGGQRAGWPYEKTMPRHDETGKHRHSKHKTSSEQVEQEIVAHAAKKIFGESAPLETLADNTASKNSSLKNNVKLYMANSDSSDVAPKESFELRVGTETKKFPTINDLRTETLPNVKNINDNMKKAKDTAFKVTHTIMGSKSAEQSSGDGDSDNNGLVNKVNIVTAELNTKNEKEQEYSVFSAEKALKNITDFTDGKFRILSEKKETDVAHSKLQDITTNYISNDKNVADPLVRNAKDIGHLKYIAARKENLHLHGLDNTNYNIKLQLPTIPKTDQMRAHLEKKRLEILHALTAQRAKLEELSKLRVMAAEGKLKLPHHINRRDTTQNKLTESLMSSTETEDSHAPLSIQNEDQTDCSNKDNPSIGSQDFRNTDSDSSSYPQQSNDKYYYQDIHKLLEQMFSPLSTITDVSNMQVPVFGGQQVYKTRHYSESDILPSSYVSDTEDQSLVQHSKNFSSGVVPFSMLHGVSPKTTYAEGLFPGWHTEEKDANKENVSQISSLNSSPNPIFAEDESLGDEDIEIKQLSLPLFLPRNVLLHNPMMVQSKRMPTSENEIRFFIDSETDDADANDRDLTRAESHISSLLLATRSDSPHSSTNLRGTDDAYLKEGRTLENNGNKHTSLMPVTDRNDPNKVLSQVYILSGVDGTKERKGNSKKMDESTYKDRKPGWKHFKSLNKRIVSDKSLPSNGLDEVEPSTLRPSENTKDIKKHNICKTCDKQKNTFIFQPLTQDLGTNSELTLKPDNSNTVPVRSERAISYPFNDNLLQPSTMTNNKNPRIEDNINGKYWLQNVFKNNSKSLGNKSRTEEINSNMYHNGIMTMSNELIISDVAPESNMIIGWEKFKFNSEDTTPADSPYVRNMKLITDYQSKDSENVTDENGLANQTFPGISHNYLNNIINAAEHGEKGNNKTTDALRETSNDVNLQTNEINRQFRILDKFLKSEQKDSTTKADNDGNAVAIKRITYNLHKHVPLAGSSAESPSTVTKLHNRSSPEEERSNAIEEIFSIGLQVFPNVNNKSKGILQSTVSHDATAISEETPRTATEPNDISVVPTGNIMTNINTDILIEPSINKQGNGSPIILQTHLQNDLNNLTGSEKNVTTLKQKAQVSTTKEDPEYSDPVNRNTEHKGTGNGEQGADYTQRDKKPTTGHFHTFIKNISGHIVKFLHNIPPWNY</sequence>
<feature type="region of interest" description="Disordered" evidence="2">
    <location>
        <begin position="2663"/>
        <end position="2686"/>
    </location>
</feature>
<comment type="caution">
    <text evidence="4">The sequence shown here is derived from an EMBL/GenBank/DDBJ whole genome shotgun (WGS) entry which is preliminary data.</text>
</comment>
<feature type="compositionally biased region" description="Basic and acidic residues" evidence="2">
    <location>
        <begin position="838"/>
        <end position="856"/>
    </location>
</feature>
<dbReference type="GO" id="GO:0005615">
    <property type="term" value="C:extracellular space"/>
    <property type="evidence" value="ECO:0007669"/>
    <property type="project" value="TreeGrafter"/>
</dbReference>
<dbReference type="PANTHER" id="PTHR46145:SF4">
    <property type="entry name" value="HEPARANASE"/>
    <property type="match status" value="1"/>
</dbReference>
<dbReference type="GO" id="GO:0016020">
    <property type="term" value="C:membrane"/>
    <property type="evidence" value="ECO:0007669"/>
    <property type="project" value="InterPro"/>
</dbReference>
<dbReference type="InParanoid" id="A0A6L2PR33"/>
<dbReference type="Pfam" id="PF03662">
    <property type="entry name" value="Glyco_hydro_79n"/>
    <property type="match status" value="1"/>
</dbReference>
<organism evidence="4 5">
    <name type="scientific">Coptotermes formosanus</name>
    <name type="common">Formosan subterranean termite</name>
    <dbReference type="NCBI Taxonomy" id="36987"/>
    <lineage>
        <taxon>Eukaryota</taxon>
        <taxon>Metazoa</taxon>
        <taxon>Ecdysozoa</taxon>
        <taxon>Arthropoda</taxon>
        <taxon>Hexapoda</taxon>
        <taxon>Insecta</taxon>
        <taxon>Pterygota</taxon>
        <taxon>Neoptera</taxon>
        <taxon>Polyneoptera</taxon>
        <taxon>Dictyoptera</taxon>
        <taxon>Blattodea</taxon>
        <taxon>Blattoidea</taxon>
        <taxon>Termitoidae</taxon>
        <taxon>Rhinotermitidae</taxon>
        <taxon>Coptotermes</taxon>
    </lineage>
</organism>
<feature type="region of interest" description="Disordered" evidence="2">
    <location>
        <begin position="833"/>
        <end position="859"/>
    </location>
</feature>
<dbReference type="GO" id="GO:0031012">
    <property type="term" value="C:extracellular matrix"/>
    <property type="evidence" value="ECO:0007669"/>
    <property type="project" value="TreeGrafter"/>
</dbReference>
<dbReference type="EMBL" id="BLKM01000501">
    <property type="protein sequence ID" value="GFG34714.1"/>
    <property type="molecule type" value="Genomic_DNA"/>
</dbReference>
<feature type="compositionally biased region" description="Polar residues" evidence="2">
    <location>
        <begin position="1015"/>
        <end position="1025"/>
    </location>
</feature>
<accession>A0A6L2PR33</accession>
<feature type="compositionally biased region" description="Acidic residues" evidence="2">
    <location>
        <begin position="710"/>
        <end position="720"/>
    </location>
</feature>
<feature type="compositionally biased region" description="Polar residues" evidence="2">
    <location>
        <begin position="2040"/>
        <end position="2076"/>
    </location>
</feature>
<feature type="region of interest" description="Disordered" evidence="2">
    <location>
        <begin position="1169"/>
        <end position="1206"/>
    </location>
</feature>
<feature type="chain" id="PRO_5026658245" description="Heparanase" evidence="3">
    <location>
        <begin position="26"/>
        <end position="2864"/>
    </location>
</feature>
<feature type="compositionally biased region" description="Basic and acidic residues" evidence="2">
    <location>
        <begin position="942"/>
        <end position="962"/>
    </location>
</feature>
<reference evidence="5" key="1">
    <citation type="submission" date="2020-01" db="EMBL/GenBank/DDBJ databases">
        <title>Draft genome sequence of the Termite Coptotermes fromosanus.</title>
        <authorList>
            <person name="Itakura S."/>
            <person name="Yosikawa Y."/>
            <person name="Umezawa K."/>
        </authorList>
    </citation>
    <scope>NUCLEOTIDE SEQUENCE [LARGE SCALE GENOMIC DNA]</scope>
</reference>
<feature type="region of interest" description="Disordered" evidence="2">
    <location>
        <begin position="932"/>
        <end position="1049"/>
    </location>
</feature>
<name>A0A6L2PR33_COPFO</name>
<feature type="region of interest" description="Disordered" evidence="2">
    <location>
        <begin position="2024"/>
        <end position="2076"/>
    </location>
</feature>
<feature type="compositionally biased region" description="Basic and acidic residues" evidence="2">
    <location>
        <begin position="988"/>
        <end position="1014"/>
    </location>
</feature>
<feature type="region of interest" description="Disordered" evidence="2">
    <location>
        <begin position="689"/>
        <end position="721"/>
    </location>
</feature>
<feature type="region of interest" description="Disordered" evidence="2">
    <location>
        <begin position="2791"/>
        <end position="2838"/>
    </location>
</feature>
<dbReference type="InterPro" id="IPR005199">
    <property type="entry name" value="Glyco_hydro_79"/>
</dbReference>
<feature type="compositionally biased region" description="Basic and acidic residues" evidence="2">
    <location>
        <begin position="1258"/>
        <end position="1274"/>
    </location>
</feature>
<evidence type="ECO:0000313" key="4">
    <source>
        <dbReference type="EMBL" id="GFG34714.1"/>
    </source>
</evidence>
<dbReference type="GO" id="GO:0016798">
    <property type="term" value="F:hydrolase activity, acting on glycosyl bonds"/>
    <property type="evidence" value="ECO:0007669"/>
    <property type="project" value="InterPro"/>
</dbReference>
<proteinExistence type="inferred from homology"/>
<evidence type="ECO:0000256" key="1">
    <source>
        <dbReference type="ARBA" id="ARBA00009800"/>
    </source>
</evidence>
<feature type="compositionally biased region" description="Basic and acidic residues" evidence="2">
    <location>
        <begin position="1187"/>
        <end position="1206"/>
    </location>
</feature>
<keyword evidence="5" id="KW-1185">Reference proteome</keyword>
<feature type="region of interest" description="Disordered" evidence="2">
    <location>
        <begin position="1689"/>
        <end position="1727"/>
    </location>
</feature>
<dbReference type="InterPro" id="IPR017853">
    <property type="entry name" value="GH"/>
</dbReference>
<feature type="compositionally biased region" description="Polar residues" evidence="2">
    <location>
        <begin position="963"/>
        <end position="983"/>
    </location>
</feature>
<dbReference type="SUPFAM" id="SSF51445">
    <property type="entry name" value="(Trans)glycosidases"/>
    <property type="match status" value="1"/>
</dbReference>
<comment type="similarity">
    <text evidence="1">Belongs to the glycosyl hydrolase 79 family.</text>
</comment>
<evidence type="ECO:0000313" key="5">
    <source>
        <dbReference type="Proteomes" id="UP000502823"/>
    </source>
</evidence>
<protein>
    <recommendedName>
        <fullName evidence="6">Heparanase</fullName>
    </recommendedName>
</protein>
<dbReference type="Gene3D" id="3.20.20.80">
    <property type="entry name" value="Glycosidases"/>
    <property type="match status" value="1"/>
</dbReference>
<gene>
    <name evidence="4" type="ORF">Cfor_03110</name>
</gene>
<dbReference type="OrthoDB" id="726732at2759"/>
<feature type="region of interest" description="Disordered" evidence="2">
    <location>
        <begin position="1258"/>
        <end position="1280"/>
    </location>
</feature>
<evidence type="ECO:0008006" key="6">
    <source>
        <dbReference type="Google" id="ProtNLM"/>
    </source>
</evidence>
<feature type="signal peptide" evidence="3">
    <location>
        <begin position="1"/>
        <end position="25"/>
    </location>
</feature>
<feature type="compositionally biased region" description="Basic and acidic residues" evidence="2">
    <location>
        <begin position="696"/>
        <end position="709"/>
    </location>
</feature>
<feature type="compositionally biased region" description="Polar residues" evidence="2">
    <location>
        <begin position="2667"/>
        <end position="2676"/>
    </location>
</feature>
<feature type="region of interest" description="Disordered" evidence="2">
    <location>
        <begin position="2371"/>
        <end position="2394"/>
    </location>
</feature>